<gene>
    <name evidence="1" type="ORF">LCGC14_1309050</name>
</gene>
<accession>A0A0F9NQD8</accession>
<comment type="caution">
    <text evidence="1">The sequence shown here is derived from an EMBL/GenBank/DDBJ whole genome shotgun (WGS) entry which is preliminary data.</text>
</comment>
<dbReference type="AlphaFoldDB" id="A0A0F9NQD8"/>
<name>A0A0F9NQD8_9ZZZZ</name>
<reference evidence="1" key="1">
    <citation type="journal article" date="2015" name="Nature">
        <title>Complex archaea that bridge the gap between prokaryotes and eukaryotes.</title>
        <authorList>
            <person name="Spang A."/>
            <person name="Saw J.H."/>
            <person name="Jorgensen S.L."/>
            <person name="Zaremba-Niedzwiedzka K."/>
            <person name="Martijn J."/>
            <person name="Lind A.E."/>
            <person name="van Eijk R."/>
            <person name="Schleper C."/>
            <person name="Guy L."/>
            <person name="Ettema T.J."/>
        </authorList>
    </citation>
    <scope>NUCLEOTIDE SEQUENCE</scope>
</reference>
<sequence length="77" mass="9266">MCYHAGTYMHQNKRLKFSQSNDLTPEYLEAKKRGQNYFLIFMNTKWSQKLIIKEIDPFNDPDEIIVSKPQKIKRLIM</sequence>
<protein>
    <submittedName>
        <fullName evidence="1">Uncharacterized protein</fullName>
    </submittedName>
</protein>
<organism evidence="1">
    <name type="scientific">marine sediment metagenome</name>
    <dbReference type="NCBI Taxonomy" id="412755"/>
    <lineage>
        <taxon>unclassified sequences</taxon>
        <taxon>metagenomes</taxon>
        <taxon>ecological metagenomes</taxon>
    </lineage>
</organism>
<dbReference type="EMBL" id="LAZR01007708">
    <property type="protein sequence ID" value="KKM83477.1"/>
    <property type="molecule type" value="Genomic_DNA"/>
</dbReference>
<proteinExistence type="predicted"/>
<evidence type="ECO:0000313" key="1">
    <source>
        <dbReference type="EMBL" id="KKM83477.1"/>
    </source>
</evidence>